<comment type="caution">
    <text evidence="6">The sequence shown here is derived from an EMBL/GenBank/DDBJ whole genome shotgun (WGS) entry which is preliminary data.</text>
</comment>
<dbReference type="Gene3D" id="1.10.10.60">
    <property type="entry name" value="Homeodomain-like"/>
    <property type="match status" value="1"/>
</dbReference>
<dbReference type="RefSeq" id="WP_224121458.1">
    <property type="nucleotide sequence ID" value="NZ_JAIQZJ010000001.1"/>
</dbReference>
<keyword evidence="7" id="KW-1185">Reference proteome</keyword>
<evidence type="ECO:0000313" key="7">
    <source>
        <dbReference type="Proteomes" id="UP000780875"/>
    </source>
</evidence>
<evidence type="ECO:0000256" key="3">
    <source>
        <dbReference type="ARBA" id="ARBA00023163"/>
    </source>
</evidence>
<gene>
    <name evidence="6" type="ORF">K8U61_02890</name>
</gene>
<dbReference type="InterPro" id="IPR001647">
    <property type="entry name" value="HTH_TetR"/>
</dbReference>
<organism evidence="6 7">
    <name type="scientific">Nocardioides mangrovi</name>
    <dbReference type="NCBI Taxonomy" id="2874580"/>
    <lineage>
        <taxon>Bacteria</taxon>
        <taxon>Bacillati</taxon>
        <taxon>Actinomycetota</taxon>
        <taxon>Actinomycetes</taxon>
        <taxon>Propionibacteriales</taxon>
        <taxon>Nocardioidaceae</taxon>
        <taxon>Nocardioides</taxon>
    </lineage>
</organism>
<evidence type="ECO:0000259" key="5">
    <source>
        <dbReference type="PROSITE" id="PS50977"/>
    </source>
</evidence>
<dbReference type="Gene3D" id="1.10.357.10">
    <property type="entry name" value="Tetracycline Repressor, domain 2"/>
    <property type="match status" value="1"/>
</dbReference>
<dbReference type="EMBL" id="JAIQZJ010000001">
    <property type="protein sequence ID" value="MBZ5737097.1"/>
    <property type="molecule type" value="Genomic_DNA"/>
</dbReference>
<evidence type="ECO:0000256" key="4">
    <source>
        <dbReference type="PROSITE-ProRule" id="PRU00335"/>
    </source>
</evidence>
<keyword evidence="3" id="KW-0804">Transcription</keyword>
<dbReference type="PROSITE" id="PS50977">
    <property type="entry name" value="HTH_TETR_2"/>
    <property type="match status" value="1"/>
</dbReference>
<dbReference type="PANTHER" id="PTHR30055">
    <property type="entry name" value="HTH-TYPE TRANSCRIPTIONAL REGULATOR RUTR"/>
    <property type="match status" value="1"/>
</dbReference>
<keyword evidence="2 4" id="KW-0238">DNA-binding</keyword>
<dbReference type="InterPro" id="IPR050109">
    <property type="entry name" value="HTH-type_TetR-like_transc_reg"/>
</dbReference>
<keyword evidence="1" id="KW-0805">Transcription regulation</keyword>
<protein>
    <submittedName>
        <fullName evidence="6">TetR/AcrR family transcriptional regulator</fullName>
    </submittedName>
</protein>
<accession>A0ABS7U8W6</accession>
<evidence type="ECO:0000256" key="2">
    <source>
        <dbReference type="ARBA" id="ARBA00023125"/>
    </source>
</evidence>
<feature type="DNA-binding region" description="H-T-H motif" evidence="4">
    <location>
        <begin position="41"/>
        <end position="60"/>
    </location>
</feature>
<dbReference type="Proteomes" id="UP000780875">
    <property type="component" value="Unassembled WGS sequence"/>
</dbReference>
<feature type="domain" description="HTH tetR-type" evidence="5">
    <location>
        <begin position="18"/>
        <end position="78"/>
    </location>
</feature>
<dbReference type="PRINTS" id="PR00455">
    <property type="entry name" value="HTHTETR"/>
</dbReference>
<dbReference type="InterPro" id="IPR009057">
    <property type="entry name" value="Homeodomain-like_sf"/>
</dbReference>
<evidence type="ECO:0000313" key="6">
    <source>
        <dbReference type="EMBL" id="MBZ5737097.1"/>
    </source>
</evidence>
<dbReference type="SUPFAM" id="SSF46689">
    <property type="entry name" value="Homeodomain-like"/>
    <property type="match status" value="1"/>
</dbReference>
<dbReference type="InterPro" id="IPR036271">
    <property type="entry name" value="Tet_transcr_reg_TetR-rel_C_sf"/>
</dbReference>
<proteinExistence type="predicted"/>
<dbReference type="PANTHER" id="PTHR30055:SF151">
    <property type="entry name" value="TRANSCRIPTIONAL REGULATORY PROTEIN"/>
    <property type="match status" value="1"/>
</dbReference>
<dbReference type="Pfam" id="PF00440">
    <property type="entry name" value="TetR_N"/>
    <property type="match status" value="1"/>
</dbReference>
<evidence type="ECO:0000256" key="1">
    <source>
        <dbReference type="ARBA" id="ARBA00023015"/>
    </source>
</evidence>
<name>A0ABS7U8W6_9ACTN</name>
<reference evidence="6 7" key="1">
    <citation type="submission" date="2021-09" db="EMBL/GenBank/DDBJ databases">
        <title>Whole genome sequence of Nocardioides sp. GBK3QG-3.</title>
        <authorList>
            <person name="Tuo L."/>
        </authorList>
    </citation>
    <scope>NUCLEOTIDE SEQUENCE [LARGE SCALE GENOMIC DNA]</scope>
    <source>
        <strain evidence="6 7">GBK3QG-3</strain>
    </source>
</reference>
<dbReference type="SUPFAM" id="SSF48498">
    <property type="entry name" value="Tetracyclin repressor-like, C-terminal domain"/>
    <property type="match status" value="1"/>
</dbReference>
<sequence>MPETKKTRKRPGRQPGTTLTREAILDRALELVERDGVAALSMRRLGEELGVDATAFYRHFRDKDALVLAAYDRVTDELADLVRELDPSLPWRTRLERLAEAGWALSERYPAMYSLGWARITGGPAEREIVEFILGTLASTGLAADRAVLYYRTFADLTLSLSGMRATVAALDPALREKDANAWTNIYAALPQSEYPAAIAHAAELQRVTETEIYELAIQALLDRVEREIG</sequence>